<name>A0A380WQ27_AMIAI</name>
<feature type="domain" description="NAD(P)-binding" evidence="1">
    <location>
        <begin position="11"/>
        <end position="177"/>
    </location>
</feature>
<keyword evidence="2" id="KW-0560">Oxidoreductase</keyword>
<dbReference type="Proteomes" id="UP000254701">
    <property type="component" value="Unassembled WGS sequence"/>
</dbReference>
<dbReference type="Gene3D" id="3.90.25.10">
    <property type="entry name" value="UDP-galactose 4-epimerase, domain 1"/>
    <property type="match status" value="1"/>
</dbReference>
<accession>A0A380WQ27</accession>
<dbReference type="InterPro" id="IPR051604">
    <property type="entry name" value="Ergot_Alk_Oxidoreductase"/>
</dbReference>
<gene>
    <name evidence="2" type="primary">azoB_2</name>
    <name evidence="2" type="ORF">NCTC10684_03698</name>
</gene>
<dbReference type="Pfam" id="PF13460">
    <property type="entry name" value="NAD_binding_10"/>
    <property type="match status" value="1"/>
</dbReference>
<dbReference type="AlphaFoldDB" id="A0A380WQ27"/>
<evidence type="ECO:0000259" key="1">
    <source>
        <dbReference type="Pfam" id="PF13460"/>
    </source>
</evidence>
<dbReference type="PANTHER" id="PTHR43162:SF1">
    <property type="entry name" value="PRESTALK A DIFFERENTIATION PROTEIN A"/>
    <property type="match status" value="1"/>
</dbReference>
<dbReference type="RefSeq" id="WP_245432034.1">
    <property type="nucleotide sequence ID" value="NZ_BAAAVY010000002.1"/>
</dbReference>
<dbReference type="Gene3D" id="3.40.50.720">
    <property type="entry name" value="NAD(P)-binding Rossmann-like Domain"/>
    <property type="match status" value="1"/>
</dbReference>
<evidence type="ECO:0000313" key="3">
    <source>
        <dbReference type="Proteomes" id="UP000254701"/>
    </source>
</evidence>
<organism evidence="2 3">
    <name type="scientific">Aminobacter aminovorans</name>
    <name type="common">Chelatobacter heintzii</name>
    <dbReference type="NCBI Taxonomy" id="83263"/>
    <lineage>
        <taxon>Bacteria</taxon>
        <taxon>Pseudomonadati</taxon>
        <taxon>Pseudomonadota</taxon>
        <taxon>Alphaproteobacteria</taxon>
        <taxon>Hyphomicrobiales</taxon>
        <taxon>Phyllobacteriaceae</taxon>
        <taxon>Aminobacter</taxon>
    </lineage>
</organism>
<protein>
    <submittedName>
        <fullName evidence="2">NAD(P)H azoreductase</fullName>
        <ecNumber evidence="2">1.7.-.-</ecNumber>
    </submittedName>
</protein>
<dbReference type="GO" id="GO:0016491">
    <property type="term" value="F:oxidoreductase activity"/>
    <property type="evidence" value="ECO:0007669"/>
    <property type="project" value="UniProtKB-KW"/>
</dbReference>
<reference evidence="2 3" key="1">
    <citation type="submission" date="2018-06" db="EMBL/GenBank/DDBJ databases">
        <authorList>
            <consortium name="Pathogen Informatics"/>
            <person name="Doyle S."/>
        </authorList>
    </citation>
    <scope>NUCLEOTIDE SEQUENCE [LARGE SCALE GENOMIC DNA]</scope>
    <source>
        <strain evidence="2 3">NCTC10684</strain>
    </source>
</reference>
<dbReference type="InterPro" id="IPR036291">
    <property type="entry name" value="NAD(P)-bd_dom_sf"/>
</dbReference>
<dbReference type="EMBL" id="UFSM01000001">
    <property type="protein sequence ID" value="SUU90442.1"/>
    <property type="molecule type" value="Genomic_DNA"/>
</dbReference>
<dbReference type="SUPFAM" id="SSF51735">
    <property type="entry name" value="NAD(P)-binding Rossmann-fold domains"/>
    <property type="match status" value="1"/>
</dbReference>
<sequence>MPEGKILVLAATGNVGAPLVSELLRRGEKVMAASRSVASLATGAEAVRLDLSDPRNLAVALEGVDRIFALSPTGYLDPVGLLAPVLEAAAARDIKIVLQTALGVDANDAIPLRQLELKLQASAAPHVILRPNWFSDNFATYWANDVRRGEIRVPAGEGRSSFVDARDVAAAAAGALTSHQHDGKAFALTGPVAYSYAEAARLLSAALGRPVGYTPIDDRTFVAEVVAAGLTPGYAELLAAIFQPVAEGWTSGVTDAVEVLSGKVPRSLEQSIGDIAVRLDA</sequence>
<dbReference type="InterPro" id="IPR016040">
    <property type="entry name" value="NAD(P)-bd_dom"/>
</dbReference>
<proteinExistence type="predicted"/>
<dbReference type="EC" id="1.7.-.-" evidence="2"/>
<dbReference type="PANTHER" id="PTHR43162">
    <property type="match status" value="1"/>
</dbReference>
<evidence type="ECO:0000313" key="2">
    <source>
        <dbReference type="EMBL" id="SUU90442.1"/>
    </source>
</evidence>